<keyword evidence="1 6" id="KW-0963">Cytoplasm</keyword>
<evidence type="ECO:0000256" key="1">
    <source>
        <dbReference type="ARBA" id="ARBA00022490"/>
    </source>
</evidence>
<dbReference type="PANTHER" id="PTHR42749:SF4">
    <property type="entry name" value="CELL SHAPE-DETERMINING PROTEIN MBL"/>
    <property type="match status" value="1"/>
</dbReference>
<dbReference type="HAMAP" id="MF_02207">
    <property type="entry name" value="MreB"/>
    <property type="match status" value="1"/>
</dbReference>
<dbReference type="KEGG" id="bce:BC5281"/>
<dbReference type="EMBL" id="AE016877">
    <property type="protein sequence ID" value="AAP12145.1"/>
    <property type="molecule type" value="Genomic_DNA"/>
</dbReference>
<evidence type="ECO:0000256" key="4">
    <source>
        <dbReference type="ARBA" id="ARBA00022960"/>
    </source>
</evidence>
<keyword evidence="3 6" id="KW-0067">ATP-binding</keyword>
<evidence type="ECO:0000256" key="5">
    <source>
        <dbReference type="ARBA" id="ARBA00023458"/>
    </source>
</evidence>
<evidence type="ECO:0000256" key="6">
    <source>
        <dbReference type="HAMAP-Rule" id="MF_02207"/>
    </source>
</evidence>
<reference evidence="7 8" key="1">
    <citation type="journal article" date="2003" name="Nature">
        <title>Genome sequence of Bacillus cereus and comparative analysis with Bacillus anthracis.</title>
        <authorList>
            <person name="Ivanova N."/>
            <person name="Sorokin A."/>
            <person name="Anderson I."/>
            <person name="Galleron N."/>
            <person name="Candelon B."/>
            <person name="Kapatral V."/>
            <person name="Bhattacharyya A."/>
            <person name="Reznik G."/>
            <person name="Mikhailova N."/>
            <person name="Lapidus A."/>
            <person name="Chu L."/>
            <person name="Mazur M."/>
            <person name="Goltsman E."/>
            <person name="Larsen N."/>
            <person name="D'Souza M."/>
            <person name="Walunas T."/>
            <person name="Grechkin Y."/>
            <person name="Pusch G."/>
            <person name="Haselkorn R."/>
            <person name="Fonstein M."/>
            <person name="Ehrlich S.D."/>
            <person name="Overbeek R."/>
            <person name="Kyrpides N."/>
        </authorList>
    </citation>
    <scope>NUCLEOTIDE SEQUENCE [LARGE SCALE GENOMIC DNA]</scope>
    <source>
        <strain evidence="8">ATCC 14579 / DSM 31 / CCUG 7414 / JCM 2152 / NBRC 15305 / NCIMB 9373 / NCTC 2599 / NRRL B-3711</strain>
    </source>
</reference>
<accession>Q814Y6</accession>
<comment type="function">
    <text evidence="6">Forms membrane-associated dynamic filaments that are essential for cell shape determination. Acts by regulating cell wall synthesis and cell elongation, and thus cell shape. A feedback loop between cell geometry and MreB localization may maintain elongated cell shape by targeting cell wall growth to regions of negative cell wall curvature.</text>
</comment>
<dbReference type="GO" id="GO:0005524">
    <property type="term" value="F:ATP binding"/>
    <property type="evidence" value="ECO:0007669"/>
    <property type="project" value="UniProtKB-KW"/>
</dbReference>
<feature type="binding site" evidence="6">
    <location>
        <begin position="165"/>
        <end position="167"/>
    </location>
    <ligand>
        <name>ATP</name>
        <dbReference type="ChEBI" id="CHEBI:30616"/>
    </ligand>
</feature>
<name>Q814Y6_BACCR</name>
<dbReference type="Gene3D" id="3.30.420.40">
    <property type="match status" value="3"/>
</dbReference>
<sequence>MNIEEEKTGMFARDIGIDLGTANVLIHVKGKGIVLNEPSVVAIDRNSGKVLAVGEEARSMVGRTPGNIVAIRPLKDGVIANFEITEAMLKYFINKLDVKSFFSKPRILICCPTNITSVEQKAIREAAERSGGKTVFLEEEPKVAAVGAGMEIFQPSGNMVVDIGGGTTDIAVLSMGDIVTSSSIKMAGDKFDMEILNYIKRKYKLLIGERTSEDIKIKVGTVFPGARSEELEIRGRDMVTGLPRTITVCSEEITEALKENAAVIVQAAKGVLERTPPELSADIIDRGVILTGGGALLHGIDMLLAEELKVPVLIAENPMHCVAVGTGIMLENIDRLPKRALR</sequence>
<dbReference type="InterPro" id="IPR043129">
    <property type="entry name" value="ATPase_NBD"/>
</dbReference>
<feature type="binding site" evidence="6">
    <location>
        <begin position="213"/>
        <end position="216"/>
    </location>
    <ligand>
        <name>ATP</name>
        <dbReference type="ChEBI" id="CHEBI:30616"/>
    </ligand>
</feature>
<keyword evidence="2 6" id="KW-0547">Nucleotide-binding</keyword>
<dbReference type="InterPro" id="IPR004753">
    <property type="entry name" value="MreB"/>
</dbReference>
<dbReference type="PANTHER" id="PTHR42749">
    <property type="entry name" value="CELL SHAPE-DETERMINING PROTEIN MREB"/>
    <property type="match status" value="1"/>
</dbReference>
<gene>
    <name evidence="6" type="primary">mreB</name>
    <name evidence="7" type="ordered locus">BC_5281</name>
</gene>
<organism evidence="7 8">
    <name type="scientific">Bacillus cereus (strain ATCC 14579 / DSM 31 / CCUG 7414 / JCM 2152 / NBRC 15305 / NCIMB 9373 / NCTC 2599 / NRRL B-3711)</name>
    <dbReference type="NCBI Taxonomy" id="226900"/>
    <lineage>
        <taxon>Bacteria</taxon>
        <taxon>Bacillati</taxon>
        <taxon>Bacillota</taxon>
        <taxon>Bacilli</taxon>
        <taxon>Bacillales</taxon>
        <taxon>Bacillaceae</taxon>
        <taxon>Bacillus</taxon>
        <taxon>Bacillus cereus group</taxon>
    </lineage>
</organism>
<comment type="subunit">
    <text evidence="6">Forms polymers.</text>
</comment>
<dbReference type="Pfam" id="PF06723">
    <property type="entry name" value="MreB_Mbl"/>
    <property type="match status" value="1"/>
</dbReference>
<dbReference type="GO" id="GO:0005886">
    <property type="term" value="C:plasma membrane"/>
    <property type="evidence" value="ECO:0000318"/>
    <property type="project" value="GO_Central"/>
</dbReference>
<dbReference type="SUPFAM" id="SSF53067">
    <property type="entry name" value="Actin-like ATPase domain"/>
    <property type="match status" value="2"/>
</dbReference>
<dbReference type="GO" id="GO:0000902">
    <property type="term" value="P:cell morphogenesis"/>
    <property type="evidence" value="ECO:0007669"/>
    <property type="project" value="InterPro"/>
</dbReference>
<evidence type="ECO:0000313" key="7">
    <source>
        <dbReference type="EMBL" id="AAP12145.1"/>
    </source>
</evidence>
<dbReference type="GO" id="GO:0043093">
    <property type="term" value="P:FtsZ-dependent cytokinesis"/>
    <property type="evidence" value="ECO:0000318"/>
    <property type="project" value="GO_Central"/>
</dbReference>
<keyword evidence="4 6" id="KW-0133">Cell shape</keyword>
<dbReference type="HOGENOM" id="CLU_052037_0_0_9"/>
<evidence type="ECO:0000256" key="2">
    <source>
        <dbReference type="ARBA" id="ARBA00022741"/>
    </source>
</evidence>
<dbReference type="GO" id="GO:0005737">
    <property type="term" value="C:cytoplasm"/>
    <property type="evidence" value="ECO:0007669"/>
    <property type="project" value="UniProtKB-SubCell"/>
</dbReference>
<dbReference type="PRINTS" id="PR01652">
    <property type="entry name" value="SHAPEPROTEIN"/>
</dbReference>
<feature type="binding site" evidence="6">
    <location>
        <begin position="293"/>
        <end position="296"/>
    </location>
    <ligand>
        <name>ATP</name>
        <dbReference type="ChEBI" id="CHEBI:30616"/>
    </ligand>
</feature>
<dbReference type="CDD" id="cd10225">
    <property type="entry name" value="ASKHA_NBD_MreB-like"/>
    <property type="match status" value="1"/>
</dbReference>
<dbReference type="NCBIfam" id="NF010539">
    <property type="entry name" value="PRK13927.1"/>
    <property type="match status" value="1"/>
</dbReference>
<dbReference type="Proteomes" id="UP000001417">
    <property type="component" value="Chromosome"/>
</dbReference>
<dbReference type="GO" id="GO:0008360">
    <property type="term" value="P:regulation of cell shape"/>
    <property type="evidence" value="ECO:0000318"/>
    <property type="project" value="GO_Central"/>
</dbReference>
<comment type="similarity">
    <text evidence="5 6">Belongs to the FtsA/MreB family.</text>
</comment>
<protein>
    <recommendedName>
        <fullName evidence="6">Cell shape-determining protein MreB</fullName>
    </recommendedName>
</protein>
<feature type="binding site" evidence="6">
    <location>
        <begin position="21"/>
        <end position="23"/>
    </location>
    <ligand>
        <name>ATP</name>
        <dbReference type="ChEBI" id="CHEBI:30616"/>
    </ligand>
</feature>
<evidence type="ECO:0000313" key="8">
    <source>
        <dbReference type="Proteomes" id="UP000001417"/>
    </source>
</evidence>
<dbReference type="AlphaFoldDB" id="Q814Y6"/>
<dbReference type="NCBIfam" id="TIGR00904">
    <property type="entry name" value="mreB"/>
    <property type="match status" value="1"/>
</dbReference>
<dbReference type="InterPro" id="IPR056546">
    <property type="entry name" value="MreB_MamK-like"/>
</dbReference>
<evidence type="ECO:0000256" key="3">
    <source>
        <dbReference type="ARBA" id="ARBA00022840"/>
    </source>
</evidence>
<proteinExistence type="inferred from homology"/>
<keyword evidence="8" id="KW-1185">Reference proteome</keyword>
<comment type="subcellular location">
    <subcellularLocation>
        <location evidence="6">Cytoplasm</location>
    </subcellularLocation>
    <text evidence="6">Membrane-associated.</text>
</comment>
<dbReference type="GO" id="GO:0005856">
    <property type="term" value="C:cytoskeleton"/>
    <property type="evidence" value="ECO:0000318"/>
    <property type="project" value="GO_Central"/>
</dbReference>